<evidence type="ECO:0000256" key="2">
    <source>
        <dbReference type="ARBA" id="ARBA00022618"/>
    </source>
</evidence>
<accession>A0A5P1EHR0</accession>
<evidence type="ECO:0000256" key="5">
    <source>
        <dbReference type="ARBA" id="ARBA00023306"/>
    </source>
</evidence>
<keyword evidence="2" id="KW-0132">Cell division</keyword>
<evidence type="ECO:0000256" key="3">
    <source>
        <dbReference type="ARBA" id="ARBA00023127"/>
    </source>
</evidence>
<organism evidence="10 11">
    <name type="scientific">Asparagus officinalis</name>
    <name type="common">Garden asparagus</name>
    <dbReference type="NCBI Taxonomy" id="4686"/>
    <lineage>
        <taxon>Eukaryota</taxon>
        <taxon>Viridiplantae</taxon>
        <taxon>Streptophyta</taxon>
        <taxon>Embryophyta</taxon>
        <taxon>Tracheophyta</taxon>
        <taxon>Spermatophyta</taxon>
        <taxon>Magnoliopsida</taxon>
        <taxon>Liliopsida</taxon>
        <taxon>Asparagales</taxon>
        <taxon>Asparagaceae</taxon>
        <taxon>Asparagoideae</taxon>
        <taxon>Asparagus</taxon>
    </lineage>
</organism>
<feature type="domain" description="Cyclin C-terminal" evidence="9">
    <location>
        <begin position="483"/>
        <end position="602"/>
    </location>
</feature>
<feature type="domain" description="Cyclin-like" evidence="8">
    <location>
        <begin position="387"/>
        <end position="474"/>
    </location>
</feature>
<evidence type="ECO:0000313" key="10">
    <source>
        <dbReference type="EMBL" id="ONK65324.1"/>
    </source>
</evidence>
<evidence type="ECO:0000313" key="11">
    <source>
        <dbReference type="Proteomes" id="UP000243459"/>
    </source>
</evidence>
<dbReference type="SUPFAM" id="SSF47954">
    <property type="entry name" value="Cyclin-like"/>
    <property type="match status" value="2"/>
</dbReference>
<dbReference type="Gramene" id="ONK65324">
    <property type="protein sequence ID" value="ONK65324"/>
    <property type="gene ID" value="A4U43_C07F35950"/>
</dbReference>
<dbReference type="GO" id="GO:0007129">
    <property type="term" value="P:homologous chromosome pairing at meiosis"/>
    <property type="evidence" value="ECO:0007669"/>
    <property type="project" value="UniProtKB-ARBA"/>
</dbReference>
<dbReference type="Pfam" id="PF00134">
    <property type="entry name" value="Cyclin_N"/>
    <property type="match status" value="1"/>
</dbReference>
<dbReference type="InterPro" id="IPR039361">
    <property type="entry name" value="Cyclin"/>
</dbReference>
<comment type="similarity">
    <text evidence="1 6">Belongs to the cyclin family.</text>
</comment>
<feature type="region of interest" description="Disordered" evidence="7">
    <location>
        <begin position="36"/>
        <end position="65"/>
    </location>
</feature>
<evidence type="ECO:0000259" key="9">
    <source>
        <dbReference type="SMART" id="SM01332"/>
    </source>
</evidence>
<dbReference type="OMA" id="INGATRM"/>
<dbReference type="SMART" id="SM01332">
    <property type="entry name" value="Cyclin_C"/>
    <property type="match status" value="1"/>
</dbReference>
<name>A0A5P1EHR0_ASPOF</name>
<dbReference type="Pfam" id="PF02984">
    <property type="entry name" value="Cyclin_C"/>
    <property type="match status" value="1"/>
</dbReference>
<reference evidence="11" key="1">
    <citation type="journal article" date="2017" name="Nat. Commun.">
        <title>The asparagus genome sheds light on the origin and evolution of a young Y chromosome.</title>
        <authorList>
            <person name="Harkess A."/>
            <person name="Zhou J."/>
            <person name="Xu C."/>
            <person name="Bowers J.E."/>
            <person name="Van der Hulst R."/>
            <person name="Ayyampalayam S."/>
            <person name="Mercati F."/>
            <person name="Riccardi P."/>
            <person name="McKain M.R."/>
            <person name="Kakrana A."/>
            <person name="Tang H."/>
            <person name="Ray J."/>
            <person name="Groenendijk J."/>
            <person name="Arikit S."/>
            <person name="Mathioni S.M."/>
            <person name="Nakano M."/>
            <person name="Shan H."/>
            <person name="Telgmann-Rauber A."/>
            <person name="Kanno A."/>
            <person name="Yue Z."/>
            <person name="Chen H."/>
            <person name="Li W."/>
            <person name="Chen Y."/>
            <person name="Xu X."/>
            <person name="Zhang Y."/>
            <person name="Luo S."/>
            <person name="Chen H."/>
            <person name="Gao J."/>
            <person name="Mao Z."/>
            <person name="Pires J.C."/>
            <person name="Luo M."/>
            <person name="Kudrna D."/>
            <person name="Wing R.A."/>
            <person name="Meyers B.C."/>
            <person name="Yi K."/>
            <person name="Kong H."/>
            <person name="Lavrijsen P."/>
            <person name="Sunseri F."/>
            <person name="Falavigna A."/>
            <person name="Ye Y."/>
            <person name="Leebens-Mack J.H."/>
            <person name="Chen G."/>
        </authorList>
    </citation>
    <scope>NUCLEOTIDE SEQUENCE [LARGE SCALE GENOMIC DNA]</scope>
    <source>
        <strain evidence="11">cv. DH0086</strain>
    </source>
</reference>
<dbReference type="InterPro" id="IPR048258">
    <property type="entry name" value="Cyclins_cyclin-box"/>
</dbReference>
<dbReference type="GO" id="GO:0051301">
    <property type="term" value="P:cell division"/>
    <property type="evidence" value="ECO:0007669"/>
    <property type="project" value="UniProtKB-KW"/>
</dbReference>
<dbReference type="CDD" id="cd20721">
    <property type="entry name" value="CYCLIN_SDS-like_rpt2"/>
    <property type="match status" value="1"/>
</dbReference>
<dbReference type="PANTHER" id="PTHR10177">
    <property type="entry name" value="CYCLINS"/>
    <property type="match status" value="1"/>
</dbReference>
<keyword evidence="5" id="KW-0131">Cell cycle</keyword>
<feature type="compositionally biased region" description="Basic and acidic residues" evidence="7">
    <location>
        <begin position="661"/>
        <end position="674"/>
    </location>
</feature>
<dbReference type="Gene3D" id="1.10.472.10">
    <property type="entry name" value="Cyclin-like"/>
    <property type="match status" value="2"/>
</dbReference>
<keyword evidence="4" id="KW-0469">Meiosis</keyword>
<evidence type="ECO:0000256" key="7">
    <source>
        <dbReference type="SAM" id="MobiDB-lite"/>
    </source>
</evidence>
<keyword evidence="11" id="KW-1185">Reference proteome</keyword>
<sequence>MLTWQTLPFPINGATRMPLSSNPHSKTLHLFQDRASSMNADPISRRSSAGPKRLRSKIPRRKRVPPLPIAARISNSDFDEVLEEESSSSCLHSEVSFDSSFDFAGSDVMKRPKLSRAAKSKKQVSELRSGDEFRRITRSYARKKEMERSEQEISEGNAAASEIQTSEVTQITGGLSASLNENAVSSEAAEKFAEISESSCLESVSDAKIARISNSVGDQGSSLQIAFDLDSGLACSEKLSDDECSDYSTCNEMTLSEVESELFYRNSQRDSSDHSLSVLFESPEDFSERSNESTPSIAFSIFRELAKQFARSSSSFGSREKSTEMIQDDGSQEFRIIKFEEEEDEESYKNIRGRERREVILKDFSEEFRSATDYGDLILQQRLVMVNWMVEHSQEMELQPETLFLGVSLMDRFLTRGYFETERNLQLLGIASVTIATRLEEVQPWNNIRRRSFTVGDNVYARAEVVAMEWLVLEVLNFQCMLPTTHNFLWFYLKAANADAEVESLTRYLAVLSLLDHERLCFWPSTVAAGLVILACLATSRDSSCLRVMERHVRSKSDDLPECIQSLEWLVKYAKVDAISRSRQPLIVKPPSRYPSGCITEEDFSPLFHYKDERVGDRFLTKVSVDGGLNREFGQDATLELYQFFSEENIKCPSKGQQPKKNIDARDVPLDPKKQRLPPVPPSLLLHNIPSLRKSEDSQSAASAKPPHDMKLSDTLPEL</sequence>
<feature type="region of interest" description="Disordered" evidence="7">
    <location>
        <begin position="142"/>
        <end position="165"/>
    </location>
</feature>
<evidence type="ECO:0000256" key="6">
    <source>
        <dbReference type="RuleBase" id="RU000383"/>
    </source>
</evidence>
<dbReference type="InterPro" id="IPR006671">
    <property type="entry name" value="Cyclin_N"/>
</dbReference>
<dbReference type="SMART" id="SM00385">
    <property type="entry name" value="CYCLIN"/>
    <property type="match status" value="1"/>
</dbReference>
<proteinExistence type="inferred from homology"/>
<feature type="compositionally biased region" description="Basic residues" evidence="7">
    <location>
        <begin position="52"/>
        <end position="64"/>
    </location>
</feature>
<evidence type="ECO:0000259" key="8">
    <source>
        <dbReference type="SMART" id="SM00385"/>
    </source>
</evidence>
<feature type="region of interest" description="Disordered" evidence="7">
    <location>
        <begin position="653"/>
        <end position="719"/>
    </location>
</feature>
<evidence type="ECO:0000256" key="4">
    <source>
        <dbReference type="ARBA" id="ARBA00023254"/>
    </source>
</evidence>
<feature type="compositionally biased region" description="Basic and acidic residues" evidence="7">
    <location>
        <begin position="142"/>
        <end position="151"/>
    </location>
</feature>
<dbReference type="PROSITE" id="PS00292">
    <property type="entry name" value="CYCLINS"/>
    <property type="match status" value="1"/>
</dbReference>
<evidence type="ECO:0000256" key="1">
    <source>
        <dbReference type="ARBA" id="ARBA00008742"/>
    </source>
</evidence>
<keyword evidence="3 6" id="KW-0195">Cyclin</keyword>
<dbReference type="EMBL" id="CM007387">
    <property type="protein sequence ID" value="ONK65324.1"/>
    <property type="molecule type" value="Genomic_DNA"/>
</dbReference>
<dbReference type="FunFam" id="1.10.472.10:FF:000100">
    <property type="entry name" value="Cyclin-SDS"/>
    <property type="match status" value="1"/>
</dbReference>
<dbReference type="InterPro" id="IPR004367">
    <property type="entry name" value="Cyclin_C-dom"/>
</dbReference>
<dbReference type="Proteomes" id="UP000243459">
    <property type="component" value="Chromosome 7"/>
</dbReference>
<dbReference type="InterPro" id="IPR036915">
    <property type="entry name" value="Cyclin-like_sf"/>
</dbReference>
<dbReference type="InterPro" id="IPR013763">
    <property type="entry name" value="Cyclin-like_dom"/>
</dbReference>
<dbReference type="AlphaFoldDB" id="A0A5P1EHR0"/>
<gene>
    <name evidence="10" type="ORF">A4U43_C07F35950</name>
</gene>
<protein>
    <submittedName>
        <fullName evidence="10">Uncharacterized protein</fullName>
    </submittedName>
</protein>